<dbReference type="Pfam" id="PF12697">
    <property type="entry name" value="Abhydrolase_6"/>
    <property type="match status" value="1"/>
</dbReference>
<proteinExistence type="inferred from homology"/>
<dbReference type="EMBL" id="JAULSW010000004">
    <property type="protein sequence ID" value="KAK3385662.1"/>
    <property type="molecule type" value="Genomic_DNA"/>
</dbReference>
<dbReference type="AlphaFoldDB" id="A0AAE0NQ55"/>
<reference evidence="4" key="2">
    <citation type="submission" date="2023-06" db="EMBL/GenBank/DDBJ databases">
        <authorList>
            <consortium name="Lawrence Berkeley National Laboratory"/>
            <person name="Haridas S."/>
            <person name="Hensen N."/>
            <person name="Bonometti L."/>
            <person name="Westerberg I."/>
            <person name="Brannstrom I.O."/>
            <person name="Guillou S."/>
            <person name="Cros-Aarteil S."/>
            <person name="Calhoun S."/>
            <person name="Kuo A."/>
            <person name="Mondo S."/>
            <person name="Pangilinan J."/>
            <person name="Riley R."/>
            <person name="LaButti K."/>
            <person name="Andreopoulos B."/>
            <person name="Lipzen A."/>
            <person name="Chen C."/>
            <person name="Yanf M."/>
            <person name="Daum C."/>
            <person name="Ng V."/>
            <person name="Clum A."/>
            <person name="Steindorff A."/>
            <person name="Ohm R."/>
            <person name="Martin F."/>
            <person name="Silar P."/>
            <person name="Natvig D."/>
            <person name="Lalanne C."/>
            <person name="Gautier V."/>
            <person name="Ament-velasquez S.L."/>
            <person name="Kruys A."/>
            <person name="Hutchinson M.I."/>
            <person name="Powell A.J."/>
            <person name="Barry K."/>
            <person name="Miller A.N."/>
            <person name="Grigoriev I.V."/>
            <person name="Debuchy R."/>
            <person name="Gladieux P."/>
            <person name="Thoren M.H."/>
            <person name="Johannesson H."/>
        </authorList>
    </citation>
    <scope>NUCLEOTIDE SEQUENCE</scope>
    <source>
        <strain evidence="4">CBS 232.78</strain>
    </source>
</reference>
<organism evidence="4 5">
    <name type="scientific">Podospora didyma</name>
    <dbReference type="NCBI Taxonomy" id="330526"/>
    <lineage>
        <taxon>Eukaryota</taxon>
        <taxon>Fungi</taxon>
        <taxon>Dikarya</taxon>
        <taxon>Ascomycota</taxon>
        <taxon>Pezizomycotina</taxon>
        <taxon>Sordariomycetes</taxon>
        <taxon>Sordariomycetidae</taxon>
        <taxon>Sordariales</taxon>
        <taxon>Podosporaceae</taxon>
        <taxon>Podospora</taxon>
    </lineage>
</organism>
<dbReference type="PRINTS" id="PR00412">
    <property type="entry name" value="EPOXHYDRLASE"/>
</dbReference>
<dbReference type="Gene3D" id="3.40.50.1820">
    <property type="entry name" value="alpha/beta hydrolase"/>
    <property type="match status" value="1"/>
</dbReference>
<sequence length="319" mass="34853">MSLETRNFYPTLTRHVTPTASGSAVVSYTSDLGDGGPILTLIHGYPQSSFIWRHAVPLLLGKVSLFIPELPGYGISSPASEHSKKVVGGALLDALKQVFAIMDESPRNIILGGHDRGARVCHRLAVDKDEFLPALKVVGTIMLDIVPTKVQWDKFSDPEVSQNYFHWPLLANVEIAIRMIQGFGAADWVRGGHFRLAGSGEGLRRLAADDAVNVHAALFEKEETLRGSCQDYAAGAKPEYDEQVHDQEAGRKVAVPAMVMFSQARLGAKIDVAGEWKDWIAEGVPFEPVPIGEGCGHYLPEEAYDIVVDKILAFLDKHT</sequence>
<accession>A0AAE0NQ55</accession>
<dbReference type="PANTHER" id="PTHR43329">
    <property type="entry name" value="EPOXIDE HYDROLASE"/>
    <property type="match status" value="1"/>
</dbReference>
<feature type="domain" description="AB hydrolase-1" evidence="3">
    <location>
        <begin position="41"/>
        <end position="309"/>
    </location>
</feature>
<gene>
    <name evidence="4" type="ORF">B0H63DRAFT_473371</name>
</gene>
<protein>
    <submittedName>
        <fullName evidence="4">Alpha/beta hydrolase</fullName>
    </submittedName>
</protein>
<dbReference type="SUPFAM" id="SSF53474">
    <property type="entry name" value="alpha/beta-Hydrolases"/>
    <property type="match status" value="1"/>
</dbReference>
<dbReference type="InterPro" id="IPR000073">
    <property type="entry name" value="AB_hydrolase_1"/>
</dbReference>
<comment type="similarity">
    <text evidence="2">Belongs to the AB hydrolase superfamily. Epoxide hydrolase family.</text>
</comment>
<dbReference type="InterPro" id="IPR000639">
    <property type="entry name" value="Epox_hydrolase-like"/>
</dbReference>
<name>A0AAE0NQ55_9PEZI</name>
<dbReference type="Proteomes" id="UP001285441">
    <property type="component" value="Unassembled WGS sequence"/>
</dbReference>
<evidence type="ECO:0000313" key="4">
    <source>
        <dbReference type="EMBL" id="KAK3385662.1"/>
    </source>
</evidence>
<keyword evidence="1 4" id="KW-0378">Hydrolase</keyword>
<evidence type="ECO:0000256" key="2">
    <source>
        <dbReference type="ARBA" id="ARBA00038334"/>
    </source>
</evidence>
<comment type="caution">
    <text evidence="4">The sequence shown here is derived from an EMBL/GenBank/DDBJ whole genome shotgun (WGS) entry which is preliminary data.</text>
</comment>
<evidence type="ECO:0000259" key="3">
    <source>
        <dbReference type="Pfam" id="PF12697"/>
    </source>
</evidence>
<keyword evidence="5" id="KW-1185">Reference proteome</keyword>
<evidence type="ECO:0000313" key="5">
    <source>
        <dbReference type="Proteomes" id="UP001285441"/>
    </source>
</evidence>
<dbReference type="InterPro" id="IPR029058">
    <property type="entry name" value="AB_hydrolase_fold"/>
</dbReference>
<dbReference type="GO" id="GO:0016787">
    <property type="term" value="F:hydrolase activity"/>
    <property type="evidence" value="ECO:0007669"/>
    <property type="project" value="UniProtKB-KW"/>
</dbReference>
<evidence type="ECO:0000256" key="1">
    <source>
        <dbReference type="ARBA" id="ARBA00022801"/>
    </source>
</evidence>
<reference evidence="4" key="1">
    <citation type="journal article" date="2023" name="Mol. Phylogenet. Evol.">
        <title>Genome-scale phylogeny and comparative genomics of the fungal order Sordariales.</title>
        <authorList>
            <person name="Hensen N."/>
            <person name="Bonometti L."/>
            <person name="Westerberg I."/>
            <person name="Brannstrom I.O."/>
            <person name="Guillou S."/>
            <person name="Cros-Aarteil S."/>
            <person name="Calhoun S."/>
            <person name="Haridas S."/>
            <person name="Kuo A."/>
            <person name="Mondo S."/>
            <person name="Pangilinan J."/>
            <person name="Riley R."/>
            <person name="LaButti K."/>
            <person name="Andreopoulos B."/>
            <person name="Lipzen A."/>
            <person name="Chen C."/>
            <person name="Yan M."/>
            <person name="Daum C."/>
            <person name="Ng V."/>
            <person name="Clum A."/>
            <person name="Steindorff A."/>
            <person name="Ohm R.A."/>
            <person name="Martin F."/>
            <person name="Silar P."/>
            <person name="Natvig D.O."/>
            <person name="Lalanne C."/>
            <person name="Gautier V."/>
            <person name="Ament-Velasquez S.L."/>
            <person name="Kruys A."/>
            <person name="Hutchinson M.I."/>
            <person name="Powell A.J."/>
            <person name="Barry K."/>
            <person name="Miller A.N."/>
            <person name="Grigoriev I.V."/>
            <person name="Debuchy R."/>
            <person name="Gladieux P."/>
            <person name="Hiltunen Thoren M."/>
            <person name="Johannesson H."/>
        </authorList>
    </citation>
    <scope>NUCLEOTIDE SEQUENCE</scope>
    <source>
        <strain evidence="4">CBS 232.78</strain>
    </source>
</reference>